<dbReference type="PRINTS" id="PR00382">
    <property type="entry name" value="LIPIDTRNSFER"/>
</dbReference>
<sequence>MKGVMMIGVFVVLLAMVQVTLAYQAYTCLDIQNYMLACTAYMIGDATRPSLICCDHLKQVRDWGVTTKDKRETCNCMKLAISTYQHIIDERLASMLGMCEVTLSFSLSKNMDCNSSFHSTIQTQNAMGTVKALSLSSSSGSTVHKPTTGLRKKHTPKKNMPLQDSNKNNLVP</sequence>
<feature type="compositionally biased region" description="Polar residues" evidence="1">
    <location>
        <begin position="162"/>
        <end position="172"/>
    </location>
</feature>
<dbReference type="SUPFAM" id="SSF47699">
    <property type="entry name" value="Bifunctional inhibitor/lipid-transfer protein/seed storage 2S albumin"/>
    <property type="match status" value="1"/>
</dbReference>
<dbReference type="GO" id="GO:0006869">
    <property type="term" value="P:lipid transport"/>
    <property type="evidence" value="ECO:0007669"/>
    <property type="project" value="InterPro"/>
</dbReference>
<dbReference type="Proteomes" id="UP000230069">
    <property type="component" value="Unassembled WGS sequence"/>
</dbReference>
<dbReference type="Pfam" id="PF00234">
    <property type="entry name" value="Tryp_alpha_amyl"/>
    <property type="match status" value="1"/>
</dbReference>
<dbReference type="PANTHER" id="PTHR33076">
    <property type="entry name" value="NON-SPECIFIC LIPID-TRANSFER PROTEIN 2-RELATED"/>
    <property type="match status" value="1"/>
</dbReference>
<feature type="chain" id="PRO_5013693680" description="Bifunctional inhibitor/plant lipid transfer protein/seed storage helical domain-containing protein" evidence="2">
    <location>
        <begin position="23"/>
        <end position="172"/>
    </location>
</feature>
<dbReference type="GO" id="GO:0008289">
    <property type="term" value="F:lipid binding"/>
    <property type="evidence" value="ECO:0007669"/>
    <property type="project" value="InterPro"/>
</dbReference>
<dbReference type="Gene3D" id="1.10.110.10">
    <property type="entry name" value="Plant lipid-transfer and hydrophobic proteins"/>
    <property type="match status" value="1"/>
</dbReference>
<evidence type="ECO:0000313" key="5">
    <source>
        <dbReference type="Proteomes" id="UP000230069"/>
    </source>
</evidence>
<feature type="signal peptide" evidence="2">
    <location>
        <begin position="1"/>
        <end position="22"/>
    </location>
</feature>
<dbReference type="STRING" id="218851.A0A2G5CRK7"/>
<keyword evidence="5" id="KW-1185">Reference proteome</keyword>
<dbReference type="OrthoDB" id="649864at2759"/>
<dbReference type="AlphaFoldDB" id="A0A2G5CRK7"/>
<dbReference type="InParanoid" id="A0A2G5CRK7"/>
<dbReference type="EMBL" id="KZ305058">
    <property type="protein sequence ID" value="PIA33487.1"/>
    <property type="molecule type" value="Genomic_DNA"/>
</dbReference>
<dbReference type="InterPro" id="IPR036312">
    <property type="entry name" value="Bifun_inhib/LTP/seed_sf"/>
</dbReference>
<evidence type="ECO:0000313" key="4">
    <source>
        <dbReference type="EMBL" id="PIA33487.1"/>
    </source>
</evidence>
<evidence type="ECO:0000259" key="3">
    <source>
        <dbReference type="Pfam" id="PF00234"/>
    </source>
</evidence>
<proteinExistence type="predicted"/>
<dbReference type="CDD" id="cd01960">
    <property type="entry name" value="nsLTP1"/>
    <property type="match status" value="1"/>
</dbReference>
<gene>
    <name evidence="4" type="ORF">AQUCO_04100133v1</name>
</gene>
<organism evidence="4 5">
    <name type="scientific">Aquilegia coerulea</name>
    <name type="common">Rocky mountain columbine</name>
    <dbReference type="NCBI Taxonomy" id="218851"/>
    <lineage>
        <taxon>Eukaryota</taxon>
        <taxon>Viridiplantae</taxon>
        <taxon>Streptophyta</taxon>
        <taxon>Embryophyta</taxon>
        <taxon>Tracheophyta</taxon>
        <taxon>Spermatophyta</taxon>
        <taxon>Magnoliopsida</taxon>
        <taxon>Ranunculales</taxon>
        <taxon>Ranunculaceae</taxon>
        <taxon>Thalictroideae</taxon>
        <taxon>Aquilegia</taxon>
    </lineage>
</organism>
<name>A0A2G5CRK7_AQUCA</name>
<accession>A0A2G5CRK7</accession>
<feature type="domain" description="Bifunctional inhibitor/plant lipid transfer protein/seed storage helical" evidence="3">
    <location>
        <begin position="28"/>
        <end position="113"/>
    </location>
</feature>
<keyword evidence="2" id="KW-0732">Signal</keyword>
<protein>
    <recommendedName>
        <fullName evidence="3">Bifunctional inhibitor/plant lipid transfer protein/seed storage helical domain-containing protein</fullName>
    </recommendedName>
</protein>
<evidence type="ECO:0000256" key="2">
    <source>
        <dbReference type="SAM" id="SignalP"/>
    </source>
</evidence>
<dbReference type="InterPro" id="IPR000528">
    <property type="entry name" value="Plant_nsLTP"/>
</dbReference>
<feature type="region of interest" description="Disordered" evidence="1">
    <location>
        <begin position="136"/>
        <end position="172"/>
    </location>
</feature>
<evidence type="ECO:0000256" key="1">
    <source>
        <dbReference type="SAM" id="MobiDB-lite"/>
    </source>
</evidence>
<reference evidence="4 5" key="1">
    <citation type="submission" date="2017-09" db="EMBL/GenBank/DDBJ databases">
        <title>WGS assembly of Aquilegia coerulea Goldsmith.</title>
        <authorList>
            <person name="Hodges S."/>
            <person name="Kramer E."/>
            <person name="Nordborg M."/>
            <person name="Tomkins J."/>
            <person name="Borevitz J."/>
            <person name="Derieg N."/>
            <person name="Yan J."/>
            <person name="Mihaltcheva S."/>
            <person name="Hayes R.D."/>
            <person name="Rokhsar D."/>
        </authorList>
    </citation>
    <scope>NUCLEOTIDE SEQUENCE [LARGE SCALE GENOMIC DNA]</scope>
    <source>
        <strain evidence="5">cv. Goldsmith</strain>
    </source>
</reference>
<dbReference type="InterPro" id="IPR016140">
    <property type="entry name" value="Bifunc_inhib/LTP/seed_store"/>
</dbReference>